<evidence type="ECO:0000256" key="1">
    <source>
        <dbReference type="SAM" id="MobiDB-lite"/>
    </source>
</evidence>
<feature type="chain" id="PRO_5047109067" evidence="2">
    <location>
        <begin position="28"/>
        <end position="79"/>
    </location>
</feature>
<evidence type="ECO:0000313" key="3">
    <source>
        <dbReference type="EMBL" id="MFD2142961.1"/>
    </source>
</evidence>
<dbReference type="RefSeq" id="WP_213356071.1">
    <property type="nucleotide sequence ID" value="NZ_JAHBGB010000044.1"/>
</dbReference>
<comment type="caution">
    <text evidence="3">The sequence shown here is derived from an EMBL/GenBank/DDBJ whole genome shotgun (WGS) entry which is preliminary data.</text>
</comment>
<feature type="region of interest" description="Disordered" evidence="1">
    <location>
        <begin position="53"/>
        <end position="79"/>
    </location>
</feature>
<feature type="signal peptide" evidence="2">
    <location>
        <begin position="1"/>
        <end position="27"/>
    </location>
</feature>
<sequence>MRLPGTRTPLAPAVTLAAGLSVAAAVAAFHLVFDIPTGRPAGLPAETRLQAATPLPPAGAMPRDCTAPGATPGQASPCR</sequence>
<evidence type="ECO:0000313" key="4">
    <source>
        <dbReference type="Proteomes" id="UP001597299"/>
    </source>
</evidence>
<accession>A0ABW4Z2Y8</accession>
<proteinExistence type="predicted"/>
<keyword evidence="2" id="KW-0732">Signal</keyword>
<gene>
    <name evidence="3" type="ORF">ACFSNC_21345</name>
</gene>
<organism evidence="3 4">
    <name type="scientific">Ancylobacter oerskovii</name>
    <dbReference type="NCBI Taxonomy" id="459519"/>
    <lineage>
        <taxon>Bacteria</taxon>
        <taxon>Pseudomonadati</taxon>
        <taxon>Pseudomonadota</taxon>
        <taxon>Alphaproteobacteria</taxon>
        <taxon>Hyphomicrobiales</taxon>
        <taxon>Xanthobacteraceae</taxon>
        <taxon>Ancylobacter</taxon>
    </lineage>
</organism>
<name>A0ABW4Z2Y8_9HYPH</name>
<dbReference type="Proteomes" id="UP001597299">
    <property type="component" value="Unassembled WGS sequence"/>
</dbReference>
<evidence type="ECO:0000256" key="2">
    <source>
        <dbReference type="SAM" id="SignalP"/>
    </source>
</evidence>
<reference evidence="4" key="1">
    <citation type="journal article" date="2019" name="Int. J. Syst. Evol. Microbiol.">
        <title>The Global Catalogue of Microorganisms (GCM) 10K type strain sequencing project: providing services to taxonomists for standard genome sequencing and annotation.</title>
        <authorList>
            <consortium name="The Broad Institute Genomics Platform"/>
            <consortium name="The Broad Institute Genome Sequencing Center for Infectious Disease"/>
            <person name="Wu L."/>
            <person name="Ma J."/>
        </authorList>
    </citation>
    <scope>NUCLEOTIDE SEQUENCE [LARGE SCALE GENOMIC DNA]</scope>
    <source>
        <strain evidence="4">CCM 7435</strain>
    </source>
</reference>
<protein>
    <submittedName>
        <fullName evidence="3">Uncharacterized protein</fullName>
    </submittedName>
</protein>
<keyword evidence="4" id="KW-1185">Reference proteome</keyword>
<dbReference type="EMBL" id="JBHUHD010000001">
    <property type="protein sequence ID" value="MFD2142961.1"/>
    <property type="molecule type" value="Genomic_DNA"/>
</dbReference>